<accession>A0ABM9I140</accession>
<evidence type="ECO:0000256" key="3">
    <source>
        <dbReference type="ARBA" id="ARBA00022448"/>
    </source>
</evidence>
<dbReference type="PRINTS" id="PR00758">
    <property type="entry name" value="ARSENICPUMP"/>
</dbReference>
<keyword evidence="7 8" id="KW-0472">Membrane</keyword>
<organism evidence="10 11">
    <name type="scientific">Methylocaldum szegediense</name>
    <dbReference type="NCBI Taxonomy" id="73780"/>
    <lineage>
        <taxon>Bacteria</taxon>
        <taxon>Pseudomonadati</taxon>
        <taxon>Pseudomonadota</taxon>
        <taxon>Gammaproteobacteria</taxon>
        <taxon>Methylococcales</taxon>
        <taxon>Methylococcaceae</taxon>
        <taxon>Methylocaldum</taxon>
    </lineage>
</organism>
<evidence type="ECO:0000256" key="5">
    <source>
        <dbReference type="ARBA" id="ARBA00022692"/>
    </source>
</evidence>
<evidence type="ECO:0000256" key="4">
    <source>
        <dbReference type="ARBA" id="ARBA00022475"/>
    </source>
</evidence>
<keyword evidence="5 8" id="KW-0812">Transmembrane</keyword>
<comment type="subcellular location">
    <subcellularLocation>
        <location evidence="1">Cell membrane</location>
        <topology evidence="1">Multi-pass membrane protein</topology>
    </subcellularLocation>
</comment>
<keyword evidence="11" id="KW-1185">Reference proteome</keyword>
<gene>
    <name evidence="10" type="ORF">MSZNOR_1950</name>
</gene>
<dbReference type="EMBL" id="OX458333">
    <property type="protein sequence ID" value="CAI8820583.1"/>
    <property type="molecule type" value="Genomic_DNA"/>
</dbReference>
<protein>
    <submittedName>
        <fullName evidence="10">Arsenical pump membrane protein</fullName>
    </submittedName>
</protein>
<feature type="transmembrane region" description="Helical" evidence="8">
    <location>
        <begin position="93"/>
        <end position="123"/>
    </location>
</feature>
<dbReference type="Pfam" id="PF03600">
    <property type="entry name" value="CitMHS"/>
    <property type="match status" value="1"/>
</dbReference>
<dbReference type="Proteomes" id="UP001162030">
    <property type="component" value="Chromosome"/>
</dbReference>
<dbReference type="PANTHER" id="PTHR43302">
    <property type="entry name" value="TRANSPORTER ARSB-RELATED"/>
    <property type="match status" value="1"/>
</dbReference>
<dbReference type="InterPro" id="IPR004680">
    <property type="entry name" value="Cit_transptr-like_dom"/>
</dbReference>
<keyword evidence="3" id="KW-0813">Transport</keyword>
<dbReference type="RefSeq" id="WP_317963916.1">
    <property type="nucleotide sequence ID" value="NZ_OX458333.1"/>
</dbReference>
<feature type="transmembrane region" description="Helical" evidence="8">
    <location>
        <begin position="350"/>
        <end position="376"/>
    </location>
</feature>
<evidence type="ECO:0000256" key="7">
    <source>
        <dbReference type="ARBA" id="ARBA00023136"/>
    </source>
</evidence>
<keyword evidence="6 8" id="KW-1133">Transmembrane helix</keyword>
<proteinExistence type="inferred from homology"/>
<evidence type="ECO:0000256" key="2">
    <source>
        <dbReference type="ARBA" id="ARBA00009843"/>
    </source>
</evidence>
<dbReference type="InterPro" id="IPR000802">
    <property type="entry name" value="Arsenical_pump_ArsB"/>
</dbReference>
<feature type="transmembrane region" description="Helical" evidence="8">
    <location>
        <begin position="388"/>
        <end position="408"/>
    </location>
</feature>
<name>A0ABM9I140_9GAMM</name>
<evidence type="ECO:0000256" key="1">
    <source>
        <dbReference type="ARBA" id="ARBA00004651"/>
    </source>
</evidence>
<dbReference type="PANTHER" id="PTHR43302:SF5">
    <property type="entry name" value="TRANSPORTER ARSB-RELATED"/>
    <property type="match status" value="1"/>
</dbReference>
<sequence length="411" mass="44209">MIATIVIVFSLVYIGMIRGGLPFLQLDRTGIAVLGAIALIATKSLTLDEAAKALHIPTLILLFSFMVISAQLRLSGFYMLVTEKLGALRVSPAVFLAALIAVAAGLSSVFSNDVVCLAVAPVLIDICLNRHIDPVPFLLALSCSANIGSAATLIGNPQNMLIGETLKMSFVDYLRDAVVPVGAGLVMTWLLIALFWRGRWAFDPRFAVVHRDPRFEPHARFDLWQAAKGLTVAAGLFGAFLFSDWPREILALGGAGILLLSRKLHSTHMLGLVDRQIILMFIGLFIVNYAVETTELPKQGVSALAQAGFDLHDPELLYGASFLLSNVVSNVPAVMLLLPMATHPDAGLLLALSSTFAGNLLIVGSVANMIVVDAAARRNIVISWRRHALVGVPVTLLTITIAAAWYWLGIR</sequence>
<feature type="transmembrane region" description="Helical" evidence="8">
    <location>
        <begin position="177"/>
        <end position="196"/>
    </location>
</feature>
<evidence type="ECO:0000313" key="11">
    <source>
        <dbReference type="Proteomes" id="UP001162030"/>
    </source>
</evidence>
<feature type="transmembrane region" description="Helical" evidence="8">
    <location>
        <begin position="316"/>
        <end position="338"/>
    </location>
</feature>
<keyword evidence="4" id="KW-1003">Cell membrane</keyword>
<comment type="similarity">
    <text evidence="2">Belongs to the CitM (TC 2.A.11) transporter family.</text>
</comment>
<evidence type="ECO:0000259" key="9">
    <source>
        <dbReference type="Pfam" id="PF03600"/>
    </source>
</evidence>
<feature type="transmembrane region" description="Helical" evidence="8">
    <location>
        <begin position="59"/>
        <end position="81"/>
    </location>
</feature>
<evidence type="ECO:0000313" key="10">
    <source>
        <dbReference type="EMBL" id="CAI8820583.1"/>
    </source>
</evidence>
<dbReference type="CDD" id="cd01117">
    <property type="entry name" value="YbiR_permease"/>
    <property type="match status" value="1"/>
</dbReference>
<evidence type="ECO:0000256" key="6">
    <source>
        <dbReference type="ARBA" id="ARBA00022989"/>
    </source>
</evidence>
<reference evidence="10 11" key="1">
    <citation type="submission" date="2023-03" db="EMBL/GenBank/DDBJ databases">
        <authorList>
            <person name="Pearce D."/>
        </authorList>
    </citation>
    <scope>NUCLEOTIDE SEQUENCE [LARGE SCALE GENOMIC DNA]</scope>
    <source>
        <strain evidence="10">Msz</strain>
    </source>
</reference>
<feature type="domain" description="Citrate transporter-like" evidence="9">
    <location>
        <begin position="26"/>
        <end position="343"/>
    </location>
</feature>
<evidence type="ECO:0000256" key="8">
    <source>
        <dbReference type="SAM" id="Phobius"/>
    </source>
</evidence>
<feature type="transmembrane region" description="Helical" evidence="8">
    <location>
        <begin position="277"/>
        <end position="296"/>
    </location>
</feature>